<accession>A0A4U0X8I2</accession>
<organism evidence="3 4">
    <name type="scientific">Friedmanniomyces simplex</name>
    <dbReference type="NCBI Taxonomy" id="329884"/>
    <lineage>
        <taxon>Eukaryota</taxon>
        <taxon>Fungi</taxon>
        <taxon>Dikarya</taxon>
        <taxon>Ascomycota</taxon>
        <taxon>Pezizomycotina</taxon>
        <taxon>Dothideomycetes</taxon>
        <taxon>Dothideomycetidae</taxon>
        <taxon>Mycosphaerellales</taxon>
        <taxon>Teratosphaeriaceae</taxon>
        <taxon>Friedmanniomyces</taxon>
    </lineage>
</organism>
<dbReference type="OrthoDB" id="5385013at2759"/>
<protein>
    <recommendedName>
        <fullName evidence="2">DUF7371 domain-containing protein</fullName>
    </recommendedName>
</protein>
<feature type="region of interest" description="Disordered" evidence="1">
    <location>
        <begin position="1"/>
        <end position="43"/>
    </location>
</feature>
<name>A0A4U0X8I2_9PEZI</name>
<evidence type="ECO:0000313" key="4">
    <source>
        <dbReference type="Proteomes" id="UP000309340"/>
    </source>
</evidence>
<reference evidence="3 4" key="1">
    <citation type="submission" date="2017-03" db="EMBL/GenBank/DDBJ databases">
        <title>Genomes of endolithic fungi from Antarctica.</title>
        <authorList>
            <person name="Coleine C."/>
            <person name="Masonjones S."/>
            <person name="Stajich J.E."/>
        </authorList>
    </citation>
    <scope>NUCLEOTIDE SEQUENCE [LARGE SCALE GENOMIC DNA]</scope>
    <source>
        <strain evidence="3 4">CCFEE 5184</strain>
    </source>
</reference>
<evidence type="ECO:0000256" key="1">
    <source>
        <dbReference type="SAM" id="MobiDB-lite"/>
    </source>
</evidence>
<dbReference type="Proteomes" id="UP000309340">
    <property type="component" value="Unassembled WGS sequence"/>
</dbReference>
<proteinExistence type="predicted"/>
<dbReference type="Pfam" id="PF24086">
    <property type="entry name" value="DUF7371"/>
    <property type="match status" value="1"/>
</dbReference>
<feature type="domain" description="DUF7371" evidence="2">
    <location>
        <begin position="48"/>
        <end position="244"/>
    </location>
</feature>
<feature type="region of interest" description="Disordered" evidence="1">
    <location>
        <begin position="58"/>
        <end position="78"/>
    </location>
</feature>
<evidence type="ECO:0000313" key="3">
    <source>
        <dbReference type="EMBL" id="TKA72894.1"/>
    </source>
</evidence>
<dbReference type="AlphaFoldDB" id="A0A4U0X8I2"/>
<evidence type="ECO:0000259" key="2">
    <source>
        <dbReference type="Pfam" id="PF24086"/>
    </source>
</evidence>
<feature type="compositionally biased region" description="Polar residues" evidence="1">
    <location>
        <begin position="63"/>
        <end position="73"/>
    </location>
</feature>
<dbReference type="InterPro" id="IPR055795">
    <property type="entry name" value="DUF7371"/>
</dbReference>
<gene>
    <name evidence="3" type="ORF">B0A55_05356</name>
</gene>
<sequence length="248" mass="26405">MTASSTQSSSSLQAYSTPPGISSTVTSASSSDPFPASSATATPTACGEHGNFTLTFDDLPNFVPNNQNQTDITQAPPVPNPYHHLTFSNGYVYAPQPSEPYLPSSAPHLAVFLANGSGVTASSVQPGEVGDGPYESMSAFWFDAFSAFMGCDNAGPNNCTMVFTGYTWSPQAKNEIATYTQNATLAPCPGLANCRLQQVSFATSFRGLSGVRMQAFVSNEQRMFFVDDMALGWSNNTCQAGLTRMQYQ</sequence>
<keyword evidence="4" id="KW-1185">Reference proteome</keyword>
<dbReference type="EMBL" id="NAJQ01000288">
    <property type="protein sequence ID" value="TKA72894.1"/>
    <property type="molecule type" value="Genomic_DNA"/>
</dbReference>
<comment type="caution">
    <text evidence="3">The sequence shown here is derived from an EMBL/GenBank/DDBJ whole genome shotgun (WGS) entry which is preliminary data.</text>
</comment>